<evidence type="ECO:0000313" key="2">
    <source>
        <dbReference type="EMBL" id="ORZ30396.1"/>
    </source>
</evidence>
<dbReference type="InterPro" id="IPR050754">
    <property type="entry name" value="FKBP4/5/8-like"/>
</dbReference>
<dbReference type="InterPro" id="IPR019734">
    <property type="entry name" value="TPR_rpt"/>
</dbReference>
<comment type="caution">
    <text evidence="2">The sequence shown here is derived from an EMBL/GenBank/DDBJ whole genome shotgun (WGS) entry which is preliminary data.</text>
</comment>
<gene>
    <name evidence="2" type="ORF">BCR44DRAFT_131308</name>
</gene>
<dbReference type="PROSITE" id="PS50293">
    <property type="entry name" value="TPR_REGION"/>
    <property type="match status" value="1"/>
</dbReference>
<protein>
    <submittedName>
        <fullName evidence="2">Uncharacterized protein</fullName>
    </submittedName>
</protein>
<keyword evidence="1" id="KW-0802">TPR repeat</keyword>
<sequence>MASTQPSQTQTQTPPHEQHLRLALDKKDLGNAAFRNAEINQAIRYYHESVLYLLTMVQPKTSASGSGAPNMADMAAASAQSAIPKPVLAEAKANLIAVYSNLAACHTKNARWDRVLDCCTKALSLDQDHVKSLYRKGLALARMNRTDQAVKQLRRALELAPNDANIIKELHACKQKEREQVEKQKRDMAGMFERGSLF</sequence>
<dbReference type="AlphaFoldDB" id="A0A1Y2H732"/>
<evidence type="ECO:0000313" key="3">
    <source>
        <dbReference type="Proteomes" id="UP000193411"/>
    </source>
</evidence>
<proteinExistence type="predicted"/>
<evidence type="ECO:0000256" key="1">
    <source>
        <dbReference type="PROSITE-ProRule" id="PRU00339"/>
    </source>
</evidence>
<reference evidence="2 3" key="1">
    <citation type="submission" date="2016-07" db="EMBL/GenBank/DDBJ databases">
        <title>Pervasive Adenine N6-methylation of Active Genes in Fungi.</title>
        <authorList>
            <consortium name="DOE Joint Genome Institute"/>
            <person name="Mondo S.J."/>
            <person name="Dannebaum R.O."/>
            <person name="Kuo R.C."/>
            <person name="Labutti K."/>
            <person name="Haridas S."/>
            <person name="Kuo A."/>
            <person name="Salamov A."/>
            <person name="Ahrendt S.R."/>
            <person name="Lipzen A."/>
            <person name="Sullivan W."/>
            <person name="Andreopoulos W.B."/>
            <person name="Clum A."/>
            <person name="Lindquist E."/>
            <person name="Daum C."/>
            <person name="Ramamoorthy G.K."/>
            <person name="Gryganskyi A."/>
            <person name="Culley D."/>
            <person name="Magnuson J.K."/>
            <person name="James T.Y."/>
            <person name="O'Malley M.A."/>
            <person name="Stajich J.E."/>
            <person name="Spatafora J.W."/>
            <person name="Visel A."/>
            <person name="Grigoriev I.V."/>
        </authorList>
    </citation>
    <scope>NUCLEOTIDE SEQUENCE [LARGE SCALE GENOMIC DNA]</scope>
    <source>
        <strain evidence="2 3">PL171</strain>
    </source>
</reference>
<dbReference type="STRING" id="765915.A0A1Y2H732"/>
<feature type="repeat" description="TPR" evidence="1">
    <location>
        <begin position="130"/>
        <end position="163"/>
    </location>
</feature>
<dbReference type="Gene3D" id="1.25.40.10">
    <property type="entry name" value="Tetratricopeptide repeat domain"/>
    <property type="match status" value="1"/>
</dbReference>
<accession>A0A1Y2H732</accession>
<dbReference type="EMBL" id="MCFL01000086">
    <property type="protein sequence ID" value="ORZ30396.1"/>
    <property type="molecule type" value="Genomic_DNA"/>
</dbReference>
<dbReference type="Pfam" id="PF13176">
    <property type="entry name" value="TPR_7"/>
    <property type="match status" value="1"/>
</dbReference>
<dbReference type="SMART" id="SM00028">
    <property type="entry name" value="TPR"/>
    <property type="match status" value="3"/>
</dbReference>
<organism evidence="2 3">
    <name type="scientific">Catenaria anguillulae PL171</name>
    <dbReference type="NCBI Taxonomy" id="765915"/>
    <lineage>
        <taxon>Eukaryota</taxon>
        <taxon>Fungi</taxon>
        <taxon>Fungi incertae sedis</taxon>
        <taxon>Blastocladiomycota</taxon>
        <taxon>Blastocladiomycetes</taxon>
        <taxon>Blastocladiales</taxon>
        <taxon>Catenariaceae</taxon>
        <taxon>Catenaria</taxon>
    </lineage>
</organism>
<keyword evidence="3" id="KW-1185">Reference proteome</keyword>
<dbReference type="PROSITE" id="PS50005">
    <property type="entry name" value="TPR"/>
    <property type="match status" value="1"/>
</dbReference>
<dbReference type="InterPro" id="IPR011990">
    <property type="entry name" value="TPR-like_helical_dom_sf"/>
</dbReference>
<dbReference type="Pfam" id="PF00515">
    <property type="entry name" value="TPR_1"/>
    <property type="match status" value="1"/>
</dbReference>
<name>A0A1Y2H732_9FUNG</name>
<dbReference type="SUPFAM" id="SSF48452">
    <property type="entry name" value="TPR-like"/>
    <property type="match status" value="1"/>
</dbReference>
<dbReference type="OrthoDB" id="433738at2759"/>
<dbReference type="PANTHER" id="PTHR46512">
    <property type="entry name" value="PEPTIDYLPROLYL ISOMERASE"/>
    <property type="match status" value="1"/>
</dbReference>
<dbReference type="Proteomes" id="UP000193411">
    <property type="component" value="Unassembled WGS sequence"/>
</dbReference>